<keyword evidence="2" id="KW-0812">Transmembrane</keyword>
<dbReference type="GO" id="GO:0098855">
    <property type="term" value="C:HCN channel complex"/>
    <property type="evidence" value="ECO:0007669"/>
    <property type="project" value="TreeGrafter"/>
</dbReference>
<dbReference type="HOGENOM" id="CLU_315365_0_0_1"/>
<evidence type="ECO:0000259" key="3">
    <source>
        <dbReference type="PROSITE" id="PS50042"/>
    </source>
</evidence>
<protein>
    <submittedName>
        <fullName evidence="4">Cation channel family protein</fullName>
    </submittedName>
</protein>
<organism evidence="4 5">
    <name type="scientific">Tetrahymena thermophila (strain SB210)</name>
    <dbReference type="NCBI Taxonomy" id="312017"/>
    <lineage>
        <taxon>Eukaryota</taxon>
        <taxon>Sar</taxon>
        <taxon>Alveolata</taxon>
        <taxon>Ciliophora</taxon>
        <taxon>Intramacronucleata</taxon>
        <taxon>Oligohymenophorea</taxon>
        <taxon>Hymenostomatida</taxon>
        <taxon>Tetrahymenina</taxon>
        <taxon>Tetrahymenidae</taxon>
        <taxon>Tetrahymena</taxon>
    </lineage>
</organism>
<dbReference type="InterPro" id="IPR014710">
    <property type="entry name" value="RmlC-like_jellyroll"/>
</dbReference>
<dbReference type="InterPro" id="IPR013099">
    <property type="entry name" value="K_chnl_dom"/>
</dbReference>
<accession>Q233Q2</accession>
<proteinExistence type="predicted"/>
<dbReference type="GO" id="GO:0003254">
    <property type="term" value="P:regulation of membrane depolarization"/>
    <property type="evidence" value="ECO:0007669"/>
    <property type="project" value="TreeGrafter"/>
</dbReference>
<keyword evidence="2" id="KW-1133">Transmembrane helix</keyword>
<dbReference type="Gene3D" id="1.10.287.70">
    <property type="match status" value="1"/>
</dbReference>
<dbReference type="InterPro" id="IPR018490">
    <property type="entry name" value="cNMP-bd_dom_sf"/>
</dbReference>
<dbReference type="SUPFAM" id="SSF81324">
    <property type="entry name" value="Voltage-gated potassium channels"/>
    <property type="match status" value="1"/>
</dbReference>
<dbReference type="EMBL" id="GG662769">
    <property type="protein sequence ID" value="EAR91777.2"/>
    <property type="molecule type" value="Genomic_DNA"/>
</dbReference>
<dbReference type="PANTHER" id="PTHR45689">
    <property type="entry name" value="I[[H]] CHANNEL, ISOFORM E"/>
    <property type="match status" value="1"/>
</dbReference>
<dbReference type="GeneID" id="7829665"/>
<dbReference type="PROSITE" id="PS50042">
    <property type="entry name" value="CNMP_BINDING_3"/>
    <property type="match status" value="1"/>
</dbReference>
<dbReference type="AlphaFoldDB" id="Q233Q2"/>
<dbReference type="Gene3D" id="2.60.120.10">
    <property type="entry name" value="Jelly Rolls"/>
    <property type="match status" value="1"/>
</dbReference>
<dbReference type="Gene3D" id="1.10.287.630">
    <property type="entry name" value="Helix hairpin bin"/>
    <property type="match status" value="1"/>
</dbReference>
<feature type="transmembrane region" description="Helical" evidence="2">
    <location>
        <begin position="40"/>
        <end position="58"/>
    </location>
</feature>
<feature type="compositionally biased region" description="Basic and acidic residues" evidence="1">
    <location>
        <begin position="487"/>
        <end position="499"/>
    </location>
</feature>
<dbReference type="Pfam" id="PF00027">
    <property type="entry name" value="cNMP_binding"/>
    <property type="match status" value="1"/>
</dbReference>
<gene>
    <name evidence="4" type="ORF">TTHERM_00809220</name>
</gene>
<dbReference type="InterPro" id="IPR000595">
    <property type="entry name" value="cNMP-bd_dom"/>
</dbReference>
<dbReference type="GO" id="GO:0035725">
    <property type="term" value="P:sodium ion transmembrane transport"/>
    <property type="evidence" value="ECO:0007669"/>
    <property type="project" value="TreeGrafter"/>
</dbReference>
<feature type="transmembrane region" description="Helical" evidence="2">
    <location>
        <begin position="92"/>
        <end position="111"/>
    </location>
</feature>
<feature type="transmembrane region" description="Helical" evidence="2">
    <location>
        <begin position="123"/>
        <end position="141"/>
    </location>
</feature>
<dbReference type="KEGG" id="tet:TTHERM_00809220"/>
<dbReference type="eggNOG" id="KOG0500">
    <property type="taxonomic scope" value="Eukaryota"/>
</dbReference>
<feature type="domain" description="Cyclic nucleotide-binding" evidence="3">
    <location>
        <begin position="262"/>
        <end position="352"/>
    </location>
</feature>
<name>Q233Q2_TETTS</name>
<dbReference type="InParanoid" id="Q233Q2"/>
<feature type="region of interest" description="Disordered" evidence="1">
    <location>
        <begin position="483"/>
        <end position="510"/>
    </location>
</feature>
<dbReference type="PANTHER" id="PTHR45689:SF5">
    <property type="entry name" value="I[[H]] CHANNEL, ISOFORM E"/>
    <property type="match status" value="1"/>
</dbReference>
<evidence type="ECO:0000313" key="5">
    <source>
        <dbReference type="Proteomes" id="UP000009168"/>
    </source>
</evidence>
<evidence type="ECO:0000256" key="2">
    <source>
        <dbReference type="SAM" id="Phobius"/>
    </source>
</evidence>
<dbReference type="GO" id="GO:0005249">
    <property type="term" value="F:voltage-gated potassium channel activity"/>
    <property type="evidence" value="ECO:0007669"/>
    <property type="project" value="TreeGrafter"/>
</dbReference>
<dbReference type="RefSeq" id="XP_001012022.2">
    <property type="nucleotide sequence ID" value="XM_001012022.2"/>
</dbReference>
<dbReference type="Pfam" id="PF07885">
    <property type="entry name" value="Ion_trans_2"/>
    <property type="match status" value="1"/>
</dbReference>
<keyword evidence="2" id="KW-0472">Membrane</keyword>
<dbReference type="SUPFAM" id="SSF51206">
    <property type="entry name" value="cAMP-binding domain-like"/>
    <property type="match status" value="1"/>
</dbReference>
<dbReference type="InterPro" id="IPR051413">
    <property type="entry name" value="K/Na_HCN_channel"/>
</dbReference>
<dbReference type="CDD" id="cd00038">
    <property type="entry name" value="CAP_ED"/>
    <property type="match status" value="1"/>
</dbReference>
<dbReference type="Proteomes" id="UP000009168">
    <property type="component" value="Unassembled WGS sequence"/>
</dbReference>
<dbReference type="OrthoDB" id="297496at2759"/>
<evidence type="ECO:0000256" key="1">
    <source>
        <dbReference type="SAM" id="MobiDB-lite"/>
    </source>
</evidence>
<keyword evidence="5" id="KW-1185">Reference proteome</keyword>
<reference evidence="5" key="1">
    <citation type="journal article" date="2006" name="PLoS Biol.">
        <title>Macronuclear genome sequence of the ciliate Tetrahymena thermophila, a model eukaryote.</title>
        <authorList>
            <person name="Eisen J.A."/>
            <person name="Coyne R.S."/>
            <person name="Wu M."/>
            <person name="Wu D."/>
            <person name="Thiagarajan M."/>
            <person name="Wortman J.R."/>
            <person name="Badger J.H."/>
            <person name="Ren Q."/>
            <person name="Amedeo P."/>
            <person name="Jones K.M."/>
            <person name="Tallon L.J."/>
            <person name="Delcher A.L."/>
            <person name="Salzberg S.L."/>
            <person name="Silva J.C."/>
            <person name="Haas B.J."/>
            <person name="Majoros W.H."/>
            <person name="Farzad M."/>
            <person name="Carlton J.M."/>
            <person name="Smith R.K. Jr."/>
            <person name="Garg J."/>
            <person name="Pearlman R.E."/>
            <person name="Karrer K.M."/>
            <person name="Sun L."/>
            <person name="Manning G."/>
            <person name="Elde N.C."/>
            <person name="Turkewitz A.P."/>
            <person name="Asai D.J."/>
            <person name="Wilkes D.E."/>
            <person name="Wang Y."/>
            <person name="Cai H."/>
            <person name="Collins K."/>
            <person name="Stewart B.A."/>
            <person name="Lee S.R."/>
            <person name="Wilamowska K."/>
            <person name="Weinberg Z."/>
            <person name="Ruzzo W.L."/>
            <person name="Wloga D."/>
            <person name="Gaertig J."/>
            <person name="Frankel J."/>
            <person name="Tsao C.-C."/>
            <person name="Gorovsky M.A."/>
            <person name="Keeling P.J."/>
            <person name="Waller R.F."/>
            <person name="Patron N.J."/>
            <person name="Cherry J.M."/>
            <person name="Stover N.A."/>
            <person name="Krieger C.J."/>
            <person name="del Toro C."/>
            <person name="Ryder H.F."/>
            <person name="Williamson S.C."/>
            <person name="Barbeau R.A."/>
            <person name="Hamilton E.P."/>
            <person name="Orias E."/>
        </authorList>
    </citation>
    <scope>NUCLEOTIDE SEQUENCE [LARGE SCALE GENOMIC DNA]</scope>
    <source>
        <strain evidence="5">SB210</strain>
    </source>
</reference>
<evidence type="ECO:0000313" key="4">
    <source>
        <dbReference type="EMBL" id="EAR91777.2"/>
    </source>
</evidence>
<feature type="compositionally biased region" description="Low complexity" evidence="1">
    <location>
        <begin position="500"/>
        <end position="510"/>
    </location>
</feature>
<sequence>MTLLIPIIFKHNDFYVIIKKLKQKFLLDRRAQNIIELINLLKNILVISHIFACIWLFIGLRSEEIYNQSDNDSNIQQPISWLDLVNVTKSEWYVQYLNSYYFIAVTMSTVGYGDIRATNPIEVLVAVFFVMTCSVIYGFTLNSIGEIFQDFFQFEKQIQEKRYVIANYMNKYNITQETRQSIFEYLEYYWKDKINENTQEENNIISQLSDNLKEDLLIQSNRLIFKENRVLKDNFSHEILTKCLPIIQEIRFTQNEVIIDEQNGNSDCSIYFILYGEVEVIHRQSNLSTFTSFPTKQLKSSSIKYKQISVLSKGESFGEKSFFTGQKKSLTFRSKSFSKLLKIKREDFINILQGDQEQFEIFCSINDRLTFSTNQGCLQLQCQSCKDNTHDMIQCPFLHFVPRKLKLLGNIKRSEPHLNRMIYQNRRNYKLAALENNNLIQSCCAEFFENNQEDITQYENQYHTFRQFLGSRTLFISDEEIDQNPRSLKESTKEKRRTTSDFSDSSQLSQSKKFNFPRKIGFQLNGSGNNQTGNASTKDQFYQEFCHTLDELFFNTATLLNPHINRAAVTKDLDAIAKQNQETDTKQDTASTQNSTALIEKQIQYSRQQFLRLQLLKEGQKVQFSEKGGMQSQKEKTQQSFQLLKQDYTEYDLFGGEFEKMATFSKYFPKYNFRNVIGSINKIKKHRSYIKDSVHVNTSRRINRNIQTVINRDINTSRSLSRLKIKIDTPTSRENTLIKHINSQQNGTSFINSSNIKLKTSYLHSLSASSQNESNVDVVVIKNQQICDEPSTPVQNEHQNSKQEIQSLRHFKTQQYFNLDDTQLNSVRKDNIEISTHPNYLSKLEEQAYE</sequence>